<keyword evidence="2" id="KW-0808">Transferase</keyword>
<evidence type="ECO:0000313" key="4">
    <source>
        <dbReference type="Proteomes" id="UP000198519"/>
    </source>
</evidence>
<accession>A0A1I4M8D7</accession>
<protein>
    <submittedName>
        <fullName evidence="3">Fructosamine-3-kinase</fullName>
    </submittedName>
</protein>
<dbReference type="Gene3D" id="3.90.1200.10">
    <property type="match status" value="1"/>
</dbReference>
<dbReference type="OrthoDB" id="5291879at2"/>
<dbReference type="PANTHER" id="PTHR12149:SF8">
    <property type="entry name" value="PROTEIN-RIBULOSAMINE 3-KINASE"/>
    <property type="match status" value="1"/>
</dbReference>
<evidence type="ECO:0000313" key="3">
    <source>
        <dbReference type="EMBL" id="SFL99383.1"/>
    </source>
</evidence>
<reference evidence="4" key="1">
    <citation type="submission" date="2016-10" db="EMBL/GenBank/DDBJ databases">
        <authorList>
            <person name="Varghese N."/>
            <person name="Submissions S."/>
        </authorList>
    </citation>
    <scope>NUCLEOTIDE SEQUENCE [LARGE SCALE GENOMIC DNA]</scope>
    <source>
        <strain evidence="4">CGMCC 1.7061</strain>
    </source>
</reference>
<dbReference type="PANTHER" id="PTHR12149">
    <property type="entry name" value="FRUCTOSAMINE 3 KINASE-RELATED PROTEIN"/>
    <property type="match status" value="1"/>
</dbReference>
<dbReference type="Proteomes" id="UP000198519">
    <property type="component" value="Unassembled WGS sequence"/>
</dbReference>
<keyword evidence="2 3" id="KW-0418">Kinase</keyword>
<dbReference type="GO" id="GO:0016301">
    <property type="term" value="F:kinase activity"/>
    <property type="evidence" value="ECO:0007669"/>
    <property type="project" value="UniProtKB-UniRule"/>
</dbReference>
<proteinExistence type="inferred from homology"/>
<gene>
    <name evidence="3" type="ORF">SAMN04487963_0908</name>
</gene>
<sequence>MALYRKINGSPYPDSLILEAKGLALLAQGLADAGVSEVRVPRVESVSEQELAMEQVEAIAPTPALMSGLGRGLACLHRMEQTRYGLDYDNCIGLSRQLNRLSGNWGEFFVESRLDYQVGLIADDAVRSGFAEILARQKGRLAAFLNRHCDYPSLVHGDLWSGNVLFGESEVWLIDPAVYYGDREVDLAMTELFGGFSEAFYQGYDEGLPRSRAYPTKKSIYNLYHTLNHYNLFGISYLPACRRHLKVIESL</sequence>
<evidence type="ECO:0000256" key="2">
    <source>
        <dbReference type="PIRNR" id="PIRNR006221"/>
    </source>
</evidence>
<organism evidence="3 4">
    <name type="scientific">Marinobacter zhejiangensis</name>
    <dbReference type="NCBI Taxonomy" id="488535"/>
    <lineage>
        <taxon>Bacteria</taxon>
        <taxon>Pseudomonadati</taxon>
        <taxon>Pseudomonadota</taxon>
        <taxon>Gammaproteobacteria</taxon>
        <taxon>Pseudomonadales</taxon>
        <taxon>Marinobacteraceae</taxon>
        <taxon>Marinobacter</taxon>
    </lineage>
</organism>
<dbReference type="InterPro" id="IPR016477">
    <property type="entry name" value="Fructo-/Ketosamine-3-kinase"/>
</dbReference>
<dbReference type="STRING" id="488535.SAMN04487963_0908"/>
<name>A0A1I4M8D7_9GAMM</name>
<dbReference type="EMBL" id="FOUE01000001">
    <property type="protein sequence ID" value="SFL99383.1"/>
    <property type="molecule type" value="Genomic_DNA"/>
</dbReference>
<dbReference type="Pfam" id="PF03881">
    <property type="entry name" value="Fructosamin_kin"/>
    <property type="match status" value="1"/>
</dbReference>
<comment type="similarity">
    <text evidence="1 2">Belongs to the fructosamine kinase family.</text>
</comment>
<dbReference type="PIRSF" id="PIRSF006221">
    <property type="entry name" value="Ketosamine-3-kinase"/>
    <property type="match status" value="1"/>
</dbReference>
<keyword evidence="4" id="KW-1185">Reference proteome</keyword>
<dbReference type="SUPFAM" id="SSF56112">
    <property type="entry name" value="Protein kinase-like (PK-like)"/>
    <property type="match status" value="1"/>
</dbReference>
<dbReference type="InterPro" id="IPR011009">
    <property type="entry name" value="Kinase-like_dom_sf"/>
</dbReference>
<dbReference type="RefSeq" id="WP_092020668.1">
    <property type="nucleotide sequence ID" value="NZ_FOUE01000001.1"/>
</dbReference>
<dbReference type="AlphaFoldDB" id="A0A1I4M8D7"/>
<evidence type="ECO:0000256" key="1">
    <source>
        <dbReference type="ARBA" id="ARBA00009460"/>
    </source>
</evidence>